<dbReference type="AlphaFoldDB" id="A0A2M9ZNW1"/>
<evidence type="ECO:0000256" key="4">
    <source>
        <dbReference type="ARBA" id="ARBA00023002"/>
    </source>
</evidence>
<evidence type="ECO:0000313" key="10">
    <source>
        <dbReference type="Proteomes" id="UP000231962"/>
    </source>
</evidence>
<dbReference type="InterPro" id="IPR051689">
    <property type="entry name" value="Sterol_desaturase/TMEM195"/>
</dbReference>
<evidence type="ECO:0000313" key="8">
    <source>
        <dbReference type="EMBL" id="PJZ69626.1"/>
    </source>
</evidence>
<dbReference type="GO" id="GO:0006643">
    <property type="term" value="P:membrane lipid metabolic process"/>
    <property type="evidence" value="ECO:0007669"/>
    <property type="project" value="TreeGrafter"/>
</dbReference>
<feature type="transmembrane region" description="Helical" evidence="6">
    <location>
        <begin position="13"/>
        <end position="30"/>
    </location>
</feature>
<comment type="caution">
    <text evidence="9">The sequence shown here is derived from an EMBL/GenBank/DDBJ whole genome shotgun (WGS) entry which is preliminary data.</text>
</comment>
<gene>
    <name evidence="8" type="ORF">CH360_10120</name>
    <name evidence="9" type="ORF">CH373_08975</name>
</gene>
<dbReference type="OrthoDB" id="9770329at2"/>
<dbReference type="GO" id="GO:0016020">
    <property type="term" value="C:membrane"/>
    <property type="evidence" value="ECO:0007669"/>
    <property type="project" value="GOC"/>
</dbReference>
<dbReference type="GO" id="GO:0008610">
    <property type="term" value="P:lipid biosynthetic process"/>
    <property type="evidence" value="ECO:0007669"/>
    <property type="project" value="InterPro"/>
</dbReference>
<dbReference type="EMBL" id="NPDZ01000004">
    <property type="protein sequence ID" value="PJZ73613.1"/>
    <property type="molecule type" value="Genomic_DNA"/>
</dbReference>
<comment type="subcellular location">
    <subcellularLocation>
        <location evidence="1">Endomembrane system</location>
        <topology evidence="1">Multi-pass membrane protein</topology>
    </subcellularLocation>
</comment>
<evidence type="ECO:0000313" key="11">
    <source>
        <dbReference type="Proteomes" id="UP000231990"/>
    </source>
</evidence>
<dbReference type="Pfam" id="PF04116">
    <property type="entry name" value="FA_hydroxylase"/>
    <property type="match status" value="1"/>
</dbReference>
<dbReference type="PANTHER" id="PTHR21624">
    <property type="entry name" value="STEROL DESATURASE-RELATED PROTEIN"/>
    <property type="match status" value="1"/>
</dbReference>
<reference evidence="10 11" key="1">
    <citation type="submission" date="2017-07" db="EMBL/GenBank/DDBJ databases">
        <title>Leptospira spp. isolated from tropical soils.</title>
        <authorList>
            <person name="Thibeaux R."/>
            <person name="Iraola G."/>
            <person name="Ferres I."/>
            <person name="Bierque E."/>
            <person name="Girault D."/>
            <person name="Soupe-Gilbert M.-E."/>
            <person name="Picardeau M."/>
            <person name="Goarant C."/>
        </authorList>
    </citation>
    <scope>NUCLEOTIDE SEQUENCE [LARGE SCALE GENOMIC DNA]</scope>
    <source>
        <strain evidence="9 11">FH1-B-B1</strain>
        <strain evidence="8 10">FH1-B-C1</strain>
    </source>
</reference>
<keyword evidence="5 6" id="KW-0472">Membrane</keyword>
<keyword evidence="3 6" id="KW-1133">Transmembrane helix</keyword>
<keyword evidence="2 6" id="KW-0812">Transmembrane</keyword>
<keyword evidence="4" id="KW-0560">Oxidoreductase</keyword>
<dbReference type="RefSeq" id="WP_100713909.1">
    <property type="nucleotide sequence ID" value="NZ_NPDY01000008.1"/>
</dbReference>
<organism evidence="9 11">
    <name type="scientific">Leptospira perolatii</name>
    <dbReference type="NCBI Taxonomy" id="2023191"/>
    <lineage>
        <taxon>Bacteria</taxon>
        <taxon>Pseudomonadati</taxon>
        <taxon>Spirochaetota</taxon>
        <taxon>Spirochaetia</taxon>
        <taxon>Leptospirales</taxon>
        <taxon>Leptospiraceae</taxon>
        <taxon>Leptospira</taxon>
    </lineage>
</organism>
<feature type="domain" description="Fatty acid hydroxylase" evidence="7">
    <location>
        <begin position="95"/>
        <end position="231"/>
    </location>
</feature>
<dbReference type="EMBL" id="NPDY01000008">
    <property type="protein sequence ID" value="PJZ69626.1"/>
    <property type="molecule type" value="Genomic_DNA"/>
</dbReference>
<name>A0A2M9ZNW1_9LEPT</name>
<evidence type="ECO:0000256" key="6">
    <source>
        <dbReference type="SAM" id="Phobius"/>
    </source>
</evidence>
<dbReference type="GO" id="GO:0050479">
    <property type="term" value="F:glyceryl-ether monooxygenase activity"/>
    <property type="evidence" value="ECO:0007669"/>
    <property type="project" value="TreeGrafter"/>
</dbReference>
<evidence type="ECO:0000256" key="3">
    <source>
        <dbReference type="ARBA" id="ARBA00022989"/>
    </source>
</evidence>
<feature type="transmembrane region" description="Helical" evidence="6">
    <location>
        <begin position="50"/>
        <end position="74"/>
    </location>
</feature>
<dbReference type="Proteomes" id="UP000231990">
    <property type="component" value="Unassembled WGS sequence"/>
</dbReference>
<dbReference type="PANTHER" id="PTHR21624:SF3">
    <property type="entry name" value="FATTY ACID HYDROXYLASE DOMAIN-CONTAINING PROTEIN"/>
    <property type="match status" value="1"/>
</dbReference>
<evidence type="ECO:0000313" key="9">
    <source>
        <dbReference type="EMBL" id="PJZ73613.1"/>
    </source>
</evidence>
<evidence type="ECO:0000256" key="1">
    <source>
        <dbReference type="ARBA" id="ARBA00004127"/>
    </source>
</evidence>
<protein>
    <recommendedName>
        <fullName evidence="7">Fatty acid hydroxylase domain-containing protein</fullName>
    </recommendedName>
</protein>
<proteinExistence type="predicted"/>
<sequence length="277" mass="32203">MESIVVYFSNIPSWQRTALLVSGFLFFWSWESLTRRKSEFSTFEHNRINLVFWITTLLINLLFAGTTLWVSFYFSEHKFGLLNLVNMPIFASAIFGILFLDFLCIYVPHWLQHQIPFLWRFHLVHHSDPYINVTTALRHHPGEALLRVIATLSGVMILGVSPGILLLYQTISVFFAQSTHADIRLPSWLDRIFSVVLVTPEAHKVHHHKHEPFTNMNYGNIFSFWDRLFGTYTRLPSDSIEYGVDALPFSKEREASEVRLMLLPIQLEKEESLKSGS</sequence>
<dbReference type="GO" id="GO:0012505">
    <property type="term" value="C:endomembrane system"/>
    <property type="evidence" value="ECO:0007669"/>
    <property type="project" value="UniProtKB-SubCell"/>
</dbReference>
<accession>A0A2M9ZNW1</accession>
<dbReference type="InterPro" id="IPR006694">
    <property type="entry name" value="Fatty_acid_hydroxylase"/>
</dbReference>
<evidence type="ECO:0000256" key="2">
    <source>
        <dbReference type="ARBA" id="ARBA00022692"/>
    </source>
</evidence>
<dbReference type="GO" id="GO:0005506">
    <property type="term" value="F:iron ion binding"/>
    <property type="evidence" value="ECO:0007669"/>
    <property type="project" value="InterPro"/>
</dbReference>
<feature type="transmembrane region" description="Helical" evidence="6">
    <location>
        <begin position="144"/>
        <end position="168"/>
    </location>
</feature>
<keyword evidence="10" id="KW-1185">Reference proteome</keyword>
<feature type="transmembrane region" description="Helical" evidence="6">
    <location>
        <begin position="89"/>
        <end position="111"/>
    </location>
</feature>
<evidence type="ECO:0000256" key="5">
    <source>
        <dbReference type="ARBA" id="ARBA00023136"/>
    </source>
</evidence>
<dbReference type="Proteomes" id="UP000231962">
    <property type="component" value="Unassembled WGS sequence"/>
</dbReference>
<evidence type="ECO:0000259" key="7">
    <source>
        <dbReference type="Pfam" id="PF04116"/>
    </source>
</evidence>